<feature type="domain" description="SH3" evidence="3">
    <location>
        <begin position="317"/>
        <end position="378"/>
    </location>
</feature>
<dbReference type="InterPro" id="IPR036028">
    <property type="entry name" value="SH3-like_dom_sf"/>
</dbReference>
<protein>
    <recommendedName>
        <fullName evidence="3">SH3 domain-containing protein</fullName>
    </recommendedName>
</protein>
<dbReference type="Gene3D" id="2.30.30.40">
    <property type="entry name" value="SH3 Domains"/>
    <property type="match status" value="1"/>
</dbReference>
<dbReference type="InterPro" id="IPR001452">
    <property type="entry name" value="SH3_domain"/>
</dbReference>
<dbReference type="EMBL" id="MLAK01000806">
    <property type="protein sequence ID" value="OHT04067.1"/>
    <property type="molecule type" value="Genomic_DNA"/>
</dbReference>
<dbReference type="PROSITE" id="PS50002">
    <property type="entry name" value="SH3"/>
    <property type="match status" value="1"/>
</dbReference>
<dbReference type="SUPFAM" id="SSF50044">
    <property type="entry name" value="SH3-domain"/>
    <property type="match status" value="1"/>
</dbReference>
<keyword evidence="1 2" id="KW-0728">SH3 domain</keyword>
<evidence type="ECO:0000259" key="3">
    <source>
        <dbReference type="PROSITE" id="PS50002"/>
    </source>
</evidence>
<name>A0A1J4JYK3_9EUKA</name>
<organism evidence="4 5">
    <name type="scientific">Tritrichomonas foetus</name>
    <dbReference type="NCBI Taxonomy" id="1144522"/>
    <lineage>
        <taxon>Eukaryota</taxon>
        <taxon>Metamonada</taxon>
        <taxon>Parabasalia</taxon>
        <taxon>Tritrichomonadida</taxon>
        <taxon>Tritrichomonadidae</taxon>
        <taxon>Tritrichomonas</taxon>
    </lineage>
</organism>
<dbReference type="SUPFAM" id="SSF103657">
    <property type="entry name" value="BAR/IMD domain-like"/>
    <property type="match status" value="1"/>
</dbReference>
<comment type="caution">
    <text evidence="4">The sequence shown here is derived from an EMBL/GenBank/DDBJ whole genome shotgun (WGS) entry which is preliminary data.</text>
</comment>
<dbReference type="SMART" id="SM00326">
    <property type="entry name" value="SH3"/>
    <property type="match status" value="2"/>
</dbReference>
<accession>A0A1J4JYK3</accession>
<gene>
    <name evidence="4" type="ORF">TRFO_28512</name>
</gene>
<evidence type="ECO:0000256" key="2">
    <source>
        <dbReference type="PROSITE-ProRule" id="PRU00192"/>
    </source>
</evidence>
<dbReference type="VEuPathDB" id="TrichDB:TRFO_28512"/>
<dbReference type="Proteomes" id="UP000179807">
    <property type="component" value="Unassembled WGS sequence"/>
</dbReference>
<evidence type="ECO:0000313" key="4">
    <source>
        <dbReference type="EMBL" id="OHT04067.1"/>
    </source>
</evidence>
<reference evidence="4" key="1">
    <citation type="submission" date="2016-10" db="EMBL/GenBank/DDBJ databases">
        <authorList>
            <person name="Benchimol M."/>
            <person name="Almeida L.G."/>
            <person name="Vasconcelos A.T."/>
            <person name="Perreira-Neves A."/>
            <person name="Rosa I.A."/>
            <person name="Tasca T."/>
            <person name="Bogo M.R."/>
            <person name="de Souza W."/>
        </authorList>
    </citation>
    <scope>NUCLEOTIDE SEQUENCE [LARGE SCALE GENOMIC DNA]</scope>
    <source>
        <strain evidence="4">K</strain>
    </source>
</reference>
<dbReference type="InterPro" id="IPR027267">
    <property type="entry name" value="AH/BAR_dom_sf"/>
</dbReference>
<dbReference type="AlphaFoldDB" id="A0A1J4JYK3"/>
<keyword evidence="5" id="KW-1185">Reference proteome</keyword>
<evidence type="ECO:0000256" key="1">
    <source>
        <dbReference type="ARBA" id="ARBA00022443"/>
    </source>
</evidence>
<dbReference type="Gene3D" id="1.20.1270.60">
    <property type="entry name" value="Arfaptin homology (AH) domain/BAR domain"/>
    <property type="match status" value="1"/>
</dbReference>
<dbReference type="RefSeq" id="XP_068357203.1">
    <property type="nucleotide sequence ID" value="XM_068506220.1"/>
</dbReference>
<sequence>MQASTDQKRSEISKMITAQSKQAEDFIQRYEGIVEYVELGIIRAQFILDIFTKISDIMKEAEGSLDSGFLPFNSAENKSTLMQNGLQLYHFPSCYLQDFVLYSGIIDHKISESLSKVISTSQTQLDSCQKKVETIQKTYQEAIAQCSHVSKNVEKLYNDTLRAYQKYNDAKSQGTSSKALNKFFEAVQTATISYHVELGNLSISVANLNDIYNKFCQTLEKCMKAAADIDKKRINEINNSCNLFRTPLENMSKSIANLIPTYSSIKWDWETEFINFIESLKVVRSNLSPVPFHPLPFSFEDASLPVPKVLVDEDVDRPIDAMTVDKSFTARLPNEITVNEGTFVYIYELPKHDWTFVSTIEKDRKGFVPSSILKPHPYKVGLVVKTYIPLNNKEIIVSAGESILIKELKNNCYYALNSKGMIGLVPEDCIVLQDLRL</sequence>
<evidence type="ECO:0000313" key="5">
    <source>
        <dbReference type="Proteomes" id="UP000179807"/>
    </source>
</evidence>
<dbReference type="GeneID" id="94840924"/>
<proteinExistence type="predicted"/>